<organism evidence="3">
    <name type="scientific">Ignisphaera aggregans</name>
    <dbReference type="NCBI Taxonomy" id="334771"/>
    <lineage>
        <taxon>Archaea</taxon>
        <taxon>Thermoproteota</taxon>
        <taxon>Thermoprotei</taxon>
        <taxon>Desulfurococcales</taxon>
        <taxon>Desulfurococcaceae</taxon>
        <taxon>Ignisphaera</taxon>
    </lineage>
</organism>
<gene>
    <name evidence="2" type="ORF">ENT87_05645</name>
    <name evidence="3" type="ORF">ENU30_07155</name>
</gene>
<proteinExistence type="predicted"/>
<keyword evidence="1" id="KW-0812">Transmembrane</keyword>
<evidence type="ECO:0000313" key="3">
    <source>
        <dbReference type="EMBL" id="HGQ18730.1"/>
    </source>
</evidence>
<keyword evidence="1" id="KW-0472">Membrane</keyword>
<dbReference type="EMBL" id="DTBZ01000133">
    <property type="protein sequence ID" value="HGQ18730.1"/>
    <property type="molecule type" value="Genomic_DNA"/>
</dbReference>
<accession>A0A7J3JRJ9</accession>
<keyword evidence="1" id="KW-1133">Transmembrane helix</keyword>
<feature type="transmembrane region" description="Helical" evidence="1">
    <location>
        <begin position="62"/>
        <end position="86"/>
    </location>
</feature>
<comment type="caution">
    <text evidence="3">The sequence shown here is derived from an EMBL/GenBank/DDBJ whole genome shotgun (WGS) entry which is preliminary data.</text>
</comment>
<protein>
    <submittedName>
        <fullName evidence="3">Uncharacterized protein</fullName>
    </submittedName>
</protein>
<name>A0A7J3JRJ9_9CREN</name>
<sequence>MLTKGVSEYIATLIATIITLAAGLGVFVYTYTVIDNYYLALSQSIEYAKAEYRESLEVMASYIRGVEAIVIAVAGGFSVDISAVYINNTLSVCRLYTVDGSYTVDGMGVVRIPSNSIAVFKCSVNGSLAYVKIVYRGGEVASWVSKIV</sequence>
<feature type="transmembrane region" description="Helical" evidence="1">
    <location>
        <begin position="12"/>
        <end position="34"/>
    </location>
</feature>
<dbReference type="AlphaFoldDB" id="A0A7J3JRJ9"/>
<dbReference type="EMBL" id="DTAI01000163">
    <property type="protein sequence ID" value="HGN37011.1"/>
    <property type="molecule type" value="Genomic_DNA"/>
</dbReference>
<reference evidence="3" key="1">
    <citation type="journal article" date="2020" name="mSystems">
        <title>Genome- and Community-Level Interaction Insights into Carbon Utilization and Element Cycling Functions of Hydrothermarchaeota in Hydrothermal Sediment.</title>
        <authorList>
            <person name="Zhou Z."/>
            <person name="Liu Y."/>
            <person name="Xu W."/>
            <person name="Pan J."/>
            <person name="Luo Z.H."/>
            <person name="Li M."/>
        </authorList>
    </citation>
    <scope>NUCLEOTIDE SEQUENCE [LARGE SCALE GENOMIC DNA]</scope>
    <source>
        <strain evidence="2">SpSt-618</strain>
        <strain evidence="3">SpSt-657</strain>
    </source>
</reference>
<evidence type="ECO:0000313" key="2">
    <source>
        <dbReference type="EMBL" id="HGN37011.1"/>
    </source>
</evidence>
<evidence type="ECO:0000256" key="1">
    <source>
        <dbReference type="SAM" id="Phobius"/>
    </source>
</evidence>